<feature type="domain" description="SLH" evidence="4">
    <location>
        <begin position="1231"/>
        <end position="1294"/>
    </location>
</feature>
<dbReference type="EMBL" id="FLUN01000001">
    <property type="protein sequence ID" value="SBW11198.1"/>
    <property type="molecule type" value="Genomic_DNA"/>
</dbReference>
<reference evidence="5" key="1">
    <citation type="submission" date="2016-04" db="EMBL/GenBank/DDBJ databases">
        <authorList>
            <person name="Evans L.H."/>
            <person name="Alamgir A."/>
            <person name="Owens N."/>
            <person name="Weber N.D."/>
            <person name="Virtaneva K."/>
            <person name="Barbian K."/>
            <person name="Babar A."/>
            <person name="Rosenke K."/>
        </authorList>
    </citation>
    <scope>NUCLEOTIDE SEQUENCE</scope>
    <source>
        <strain evidence="5">86</strain>
    </source>
</reference>
<evidence type="ECO:0000259" key="3">
    <source>
        <dbReference type="PROSITE" id="PS50853"/>
    </source>
</evidence>
<feature type="domain" description="Fibronectin type-III" evidence="3">
    <location>
        <begin position="996"/>
        <end position="1083"/>
    </location>
</feature>
<proteinExistence type="predicted"/>
<feature type="domain" description="SLH" evidence="4">
    <location>
        <begin position="1299"/>
        <end position="1357"/>
    </location>
</feature>
<gene>
    <name evidence="5" type="ORF">KL86CLO1_13188</name>
</gene>
<dbReference type="InterPro" id="IPR003961">
    <property type="entry name" value="FN3_dom"/>
</dbReference>
<dbReference type="CDD" id="cd00229">
    <property type="entry name" value="SGNH_hydrolase"/>
    <property type="match status" value="1"/>
</dbReference>
<evidence type="ECO:0000259" key="4">
    <source>
        <dbReference type="PROSITE" id="PS51272"/>
    </source>
</evidence>
<dbReference type="Pfam" id="PF19789">
    <property type="entry name" value="DUF6273"/>
    <property type="match status" value="1"/>
</dbReference>
<dbReference type="SUPFAM" id="SSF52266">
    <property type="entry name" value="SGNH hydrolase"/>
    <property type="match status" value="1"/>
</dbReference>
<dbReference type="Gene3D" id="2.60.40.3630">
    <property type="match status" value="3"/>
</dbReference>
<dbReference type="InterPro" id="IPR036116">
    <property type="entry name" value="FN3_sf"/>
</dbReference>
<dbReference type="InterPro" id="IPR001119">
    <property type="entry name" value="SLH_dom"/>
</dbReference>
<dbReference type="InterPro" id="IPR036514">
    <property type="entry name" value="SGNH_hydro_sf"/>
</dbReference>
<accession>A0A212KHU9</accession>
<dbReference type="Gene3D" id="2.60.40.10">
    <property type="entry name" value="Immunoglobulins"/>
    <property type="match status" value="1"/>
</dbReference>
<protein>
    <submittedName>
        <fullName evidence="5">Uncharacterized protein</fullName>
    </submittedName>
</protein>
<feature type="signal peptide" evidence="2">
    <location>
        <begin position="1"/>
        <end position="28"/>
    </location>
</feature>
<dbReference type="Pfam" id="PF13472">
    <property type="entry name" value="Lipase_GDSL_2"/>
    <property type="match status" value="1"/>
</dbReference>
<organism evidence="5">
    <name type="scientific">uncultured Eubacteriales bacterium</name>
    <dbReference type="NCBI Taxonomy" id="172733"/>
    <lineage>
        <taxon>Bacteria</taxon>
        <taxon>Bacillati</taxon>
        <taxon>Bacillota</taxon>
        <taxon>Clostridia</taxon>
        <taxon>Eubacteriales</taxon>
        <taxon>environmental samples</taxon>
    </lineage>
</organism>
<feature type="chain" id="PRO_5012013163" evidence="2">
    <location>
        <begin position="29"/>
        <end position="1357"/>
    </location>
</feature>
<evidence type="ECO:0000256" key="1">
    <source>
        <dbReference type="ARBA" id="ARBA00022737"/>
    </source>
</evidence>
<dbReference type="Pfam" id="PF00395">
    <property type="entry name" value="SLH"/>
    <property type="match status" value="3"/>
</dbReference>
<dbReference type="Pfam" id="PF00041">
    <property type="entry name" value="fn3"/>
    <property type="match status" value="1"/>
</dbReference>
<dbReference type="SMART" id="SM00060">
    <property type="entry name" value="FN3"/>
    <property type="match status" value="1"/>
</dbReference>
<dbReference type="PROSITE" id="PS51272">
    <property type="entry name" value="SLH"/>
    <property type="match status" value="3"/>
</dbReference>
<dbReference type="SUPFAM" id="SSF49265">
    <property type="entry name" value="Fibronectin type III"/>
    <property type="match status" value="1"/>
</dbReference>
<dbReference type="InterPro" id="IPR022038">
    <property type="entry name" value="Ig-like_bact"/>
</dbReference>
<dbReference type="Pfam" id="PF07523">
    <property type="entry name" value="Big_3"/>
    <property type="match status" value="2"/>
</dbReference>
<feature type="domain" description="SLH" evidence="4">
    <location>
        <begin position="1172"/>
        <end position="1230"/>
    </location>
</feature>
<dbReference type="InterPro" id="IPR013830">
    <property type="entry name" value="SGNH_hydro"/>
</dbReference>
<dbReference type="CDD" id="cd00063">
    <property type="entry name" value="FN3"/>
    <property type="match status" value="1"/>
</dbReference>
<dbReference type="InterPro" id="IPR046240">
    <property type="entry name" value="DUF6273"/>
</dbReference>
<dbReference type="Pfam" id="PF18998">
    <property type="entry name" value="Flg_new_2"/>
    <property type="match status" value="2"/>
</dbReference>
<keyword evidence="2" id="KW-0732">Signal</keyword>
<name>A0A212KHU9_9FIRM</name>
<sequence>MKIMRERIWSLLLCIVMVITMLPTTVSAAGGDPISTAAIRLDAANNFGITGGGTNWVYFSNYPISDAPTPVRWRVLSTDLNGDSFQDHARNPYTGKGLFLMSEYVLRDGEVKFAYPGEDNTYSTSNLRDKSSTALIYFSTAEVYAALRTTKTSDTDVSLAGTPTWKASDLSGVMSGTVMFSLSAAEANNGSYGFAPLPDTPDFKRIAYKFENPSMPSGEWWLRSSDYSDSYQAGVVESSGALSTNAVDQPLGIRPAFNLNLSTVLFTSAAENGKSSGTCGAGALTAVSTAAPTDWKLTLLDSSRKFTTPPIPILIGKDGVTVSIPYTDATVGPNEYISAILVDSSGNALYYGRLKNTVNSGDANGTLPIDIPSGLAEGSYTLKLFTEQYNGDRNTDYASAFRDLALTVLGSITVQNDGNGTANADYSIATPGTEITLTTTPNDGYQFKEWQVISGSVTIINDKFNMPAESVTVKAIFTPLTTVDSVTIKTAPSKTTYTEGEALDLTGLVVTLNKSNSTTEDVALADFTANGITVSPANGATLAASYNKVTISHTPSGKSADQPITVNPAPVTVNAVTIKTAPSKTTYTEGESLDLTGLVVTLNKSNSTTEDVALGDFAAKGITVSPANGATLATSHNKVTISHTASGKTVDQPIAVNPAPVAVNSVTIKTAPTKTTYTAGETLDLNGLVVTLHMSGDTEQDVDFSDFANNGIITNPANGMPLVPGFTAVTITAGSQSVSQSITVSSAQYVAMGDSIASGYGLADKDDSYTSLVRETLGLYSFIIANDGMNSTTLLQGLSLAGLDTYLSDATVITLSIGSNDVLAPFLKSIADQLNCDTDEIQSTLALLTPAEQLSFFSALNTDGVLKNNEQLRSAALAFAANFQVIIGRLKILAPNATIYVTNAYNPYEGISIPYGANTLNLGEIADVYIQTINKAFSENSTDYALIDVYSAFSASQASGTSPVNANLAHFNFDPHPNAAGHALIANLILTPSWPSGSNLIASGITSTGATLSWTAANGAAAVTGYRIYQNGILIGAVGGNVTTYTVTGLSASTSYSFRVQAGNAGSLWTANGPSVTATTSAASSYDGGYSSATYYTVTATAGAGGHISPSGSVAVKEGSDITFTITANDGYEIEDVLADGGSAGAVSSYTFKNVKKAHTITVSFTKSTEKTANPFTDVETDAWFYESVLYVYEKGLMTGTGTGCFDPGGSMTRSMLVTVLYRLSGDAGSYDNSFADVDPGAWYKNAVAWASATGITSGTGGGRFSPDKRITREQLAVLLYNCAGYMGYDVSAGENVNILSYRDASGISDYAYAALQWACGAGILEGDTDGNLNPGGSATRAEVAAVIERFVELVMK</sequence>
<keyword evidence="1" id="KW-0677">Repeat</keyword>
<dbReference type="PROSITE" id="PS50853">
    <property type="entry name" value="FN3"/>
    <property type="match status" value="1"/>
</dbReference>
<evidence type="ECO:0000313" key="5">
    <source>
        <dbReference type="EMBL" id="SBW11198.1"/>
    </source>
</evidence>
<dbReference type="InterPro" id="IPR013783">
    <property type="entry name" value="Ig-like_fold"/>
</dbReference>
<evidence type="ECO:0000256" key="2">
    <source>
        <dbReference type="SAM" id="SignalP"/>
    </source>
</evidence>
<dbReference type="Gene3D" id="3.40.50.1110">
    <property type="entry name" value="SGNH hydrolase"/>
    <property type="match status" value="1"/>
</dbReference>
<dbReference type="InterPro" id="IPR044060">
    <property type="entry name" value="Bacterial_rp_domain"/>
</dbReference>